<sequence>MAGASAAFLRAGAVEAASTAARHAEEADERRVLHPDVVKSLVAAGFARHLVPTRWGGCDGAVLELLDALALVGAGCAAAAWCAAVTAGAARMGAYLPEQGQAELWSDGPDAFVVGALQPAGTARLDHRGWLLRGEWAFTSGVDFADWALVAADIGGQAEPQPWFFAVPRADFTITDTWFSTGMRGTGSNTLVLDGVFVPPHRAFDRAELMRGRPVGSAAACHRVPHRAISGVLFASPALGAARGAHRSWARRITEGGGWPGGSPTRRAAAHLTAARVAGEIDIAELLLRRAAAVCDSGPVHPAETLRNAHDCALAADRLVGAVETLFRTAGSRGQLMNSALQRFWRDVHSLASHVALQLEPSAGAYGEFLLDGGLPA</sequence>
<dbReference type="GO" id="GO:0003995">
    <property type="term" value="F:acyl-CoA dehydrogenase activity"/>
    <property type="evidence" value="ECO:0007669"/>
    <property type="project" value="TreeGrafter"/>
</dbReference>
<evidence type="ECO:0000313" key="3">
    <source>
        <dbReference type="EMBL" id="ABD13490.1"/>
    </source>
</evidence>
<dbReference type="Proteomes" id="UP000001937">
    <property type="component" value="Chromosome"/>
</dbReference>
<organism evidence="3 4">
    <name type="scientific">Frankia casuarinae (strain DSM 45818 / CECT 9043 / HFP020203 / CcI3)</name>
    <dbReference type="NCBI Taxonomy" id="106370"/>
    <lineage>
        <taxon>Bacteria</taxon>
        <taxon>Bacillati</taxon>
        <taxon>Actinomycetota</taxon>
        <taxon>Actinomycetes</taxon>
        <taxon>Frankiales</taxon>
        <taxon>Frankiaceae</taxon>
        <taxon>Frankia</taxon>
    </lineage>
</organism>
<proteinExistence type="predicted"/>
<dbReference type="GO" id="GO:0050660">
    <property type="term" value="F:flavin adenine dinucleotide binding"/>
    <property type="evidence" value="ECO:0007669"/>
    <property type="project" value="InterPro"/>
</dbReference>
<dbReference type="InterPro" id="IPR037069">
    <property type="entry name" value="AcylCoA_DH/ox_N_sf"/>
</dbReference>
<dbReference type="EMBL" id="CP000249">
    <property type="protein sequence ID" value="ABD13490.1"/>
    <property type="molecule type" value="Genomic_DNA"/>
</dbReference>
<dbReference type="STRING" id="106370.Francci3_4142"/>
<dbReference type="Gene3D" id="2.40.110.10">
    <property type="entry name" value="Butyryl-CoA Dehydrogenase, subunit A, domain 2"/>
    <property type="match status" value="1"/>
</dbReference>
<dbReference type="Pfam" id="PF08028">
    <property type="entry name" value="Acyl-CoA_dh_2"/>
    <property type="match status" value="1"/>
</dbReference>
<dbReference type="Gene3D" id="1.10.540.10">
    <property type="entry name" value="Acyl-CoA dehydrogenase/oxidase, N-terminal domain"/>
    <property type="match status" value="1"/>
</dbReference>
<dbReference type="GO" id="GO:0033539">
    <property type="term" value="P:fatty acid beta-oxidation using acyl-CoA dehydrogenase"/>
    <property type="evidence" value="ECO:0007669"/>
    <property type="project" value="TreeGrafter"/>
</dbReference>
<feature type="domain" description="Acyl-CoA dehydrogenase C-terminal" evidence="2">
    <location>
        <begin position="233"/>
        <end position="358"/>
    </location>
</feature>
<dbReference type="InterPro" id="IPR046373">
    <property type="entry name" value="Acyl-CoA_Oxase/DH_mid-dom_sf"/>
</dbReference>
<keyword evidence="4" id="KW-1185">Reference proteome</keyword>
<name>Q2J5F2_FRACC</name>
<dbReference type="InterPro" id="IPR009100">
    <property type="entry name" value="AcylCoA_DH/oxidase_NM_dom_sf"/>
</dbReference>
<dbReference type="AlphaFoldDB" id="Q2J5F2"/>
<dbReference type="eggNOG" id="COG1960">
    <property type="taxonomic scope" value="Bacteria"/>
</dbReference>
<evidence type="ECO:0000313" key="4">
    <source>
        <dbReference type="Proteomes" id="UP000001937"/>
    </source>
</evidence>
<accession>Q2J5F2</accession>
<dbReference type="SUPFAM" id="SSF56645">
    <property type="entry name" value="Acyl-CoA dehydrogenase NM domain-like"/>
    <property type="match status" value="1"/>
</dbReference>
<dbReference type="InterPro" id="IPR013107">
    <property type="entry name" value="Acyl-CoA_DH_C"/>
</dbReference>
<dbReference type="PANTHER" id="PTHR48083:SF19">
    <property type="entry name" value="FLAVIN-DEPENDENT MONOOXYGENASE, OXYGENASE SUBUNIT HSAA"/>
    <property type="match status" value="1"/>
</dbReference>
<reference evidence="3 4" key="1">
    <citation type="journal article" date="2007" name="Genome Res.">
        <title>Genome characteristics of facultatively symbiotic Frankia sp. strains reflect host range and host plant biogeography.</title>
        <authorList>
            <person name="Normand P."/>
            <person name="Lapierre P."/>
            <person name="Tisa L.S."/>
            <person name="Gogarten J.P."/>
            <person name="Alloisio N."/>
            <person name="Bagnarol E."/>
            <person name="Bassi C.A."/>
            <person name="Berry A.M."/>
            <person name="Bickhart D.M."/>
            <person name="Choisne N."/>
            <person name="Couloux A."/>
            <person name="Cournoyer B."/>
            <person name="Cruveiller S."/>
            <person name="Daubin V."/>
            <person name="Demange N."/>
            <person name="Francino M.P."/>
            <person name="Goltsman E."/>
            <person name="Huang Y."/>
            <person name="Kopp O.R."/>
            <person name="Labarre L."/>
            <person name="Lapidus A."/>
            <person name="Lavire C."/>
            <person name="Marechal J."/>
            <person name="Martinez M."/>
            <person name="Mastronunzio J.E."/>
            <person name="Mullin B.C."/>
            <person name="Niemann J."/>
            <person name="Pujic P."/>
            <person name="Rawnsley T."/>
            <person name="Rouy Z."/>
            <person name="Schenowitz C."/>
            <person name="Sellstedt A."/>
            <person name="Tavares F."/>
            <person name="Tomkins J.P."/>
            <person name="Vallenet D."/>
            <person name="Valverde C."/>
            <person name="Wall L.G."/>
            <person name="Wang Y."/>
            <person name="Medigue C."/>
            <person name="Benson D.R."/>
        </authorList>
    </citation>
    <scope>NUCLEOTIDE SEQUENCE [LARGE SCALE GENOMIC DNA]</scope>
    <source>
        <strain evidence="4">DSM 45818 / CECT 9043 / CcI3</strain>
    </source>
</reference>
<dbReference type="PANTHER" id="PTHR48083">
    <property type="entry name" value="MEDIUM-CHAIN SPECIFIC ACYL-COA DEHYDROGENASE, MITOCHONDRIAL-RELATED"/>
    <property type="match status" value="1"/>
</dbReference>
<dbReference type="GO" id="GO:0005737">
    <property type="term" value="C:cytoplasm"/>
    <property type="evidence" value="ECO:0007669"/>
    <property type="project" value="TreeGrafter"/>
</dbReference>
<dbReference type="KEGG" id="fra:Francci3_4142"/>
<dbReference type="PIRSF" id="PIRSF016578">
    <property type="entry name" value="HsaA"/>
    <property type="match status" value="1"/>
</dbReference>
<evidence type="ECO:0000259" key="2">
    <source>
        <dbReference type="Pfam" id="PF08028"/>
    </source>
</evidence>
<dbReference type="InterPro" id="IPR050741">
    <property type="entry name" value="Acyl-CoA_dehydrogenase"/>
</dbReference>
<dbReference type="HOGENOM" id="CLU_018204_2_0_11"/>
<dbReference type="InterPro" id="IPR036250">
    <property type="entry name" value="AcylCo_DH-like_C"/>
</dbReference>
<dbReference type="Gene3D" id="1.20.140.10">
    <property type="entry name" value="Butyryl-CoA Dehydrogenase, subunit A, domain 3"/>
    <property type="match status" value="1"/>
</dbReference>
<dbReference type="RefSeq" id="WP_011438505.1">
    <property type="nucleotide sequence ID" value="NC_007777.1"/>
</dbReference>
<protein>
    <submittedName>
        <fullName evidence="3">Resorcinol 4-hydroxylase oxygenase subunit</fullName>
    </submittedName>
</protein>
<keyword evidence="1" id="KW-0560">Oxidoreductase</keyword>
<dbReference type="PhylomeDB" id="Q2J5F2"/>
<dbReference type="GO" id="GO:0016712">
    <property type="term" value="F:oxidoreductase activity, acting on paired donors, with incorporation or reduction of molecular oxygen, reduced flavin or flavoprotein as one donor, and incorporation of one atom of oxygen"/>
    <property type="evidence" value="ECO:0007669"/>
    <property type="project" value="TreeGrafter"/>
</dbReference>
<dbReference type="OrthoDB" id="3402961at2"/>
<evidence type="ECO:0000256" key="1">
    <source>
        <dbReference type="ARBA" id="ARBA00023002"/>
    </source>
</evidence>
<dbReference type="SUPFAM" id="SSF47203">
    <property type="entry name" value="Acyl-CoA dehydrogenase C-terminal domain-like"/>
    <property type="match status" value="1"/>
</dbReference>
<gene>
    <name evidence="3" type="ordered locus">Francci3_4142</name>
</gene>